<dbReference type="PANTHER" id="PTHR11782">
    <property type="entry name" value="ADENOSINE/GUANOSINE DIPHOSPHATASE"/>
    <property type="match status" value="1"/>
</dbReference>
<evidence type="ECO:0000256" key="2">
    <source>
        <dbReference type="ARBA" id="ARBA00012148"/>
    </source>
</evidence>
<keyword evidence="9" id="KW-0472">Membrane</keyword>
<accession>A0ABC8LW06</accession>
<evidence type="ECO:0000256" key="7">
    <source>
        <dbReference type="ARBA" id="ARBA00032306"/>
    </source>
</evidence>
<evidence type="ECO:0000256" key="1">
    <source>
        <dbReference type="ARBA" id="ARBA00009283"/>
    </source>
</evidence>
<dbReference type="Gene3D" id="3.30.420.150">
    <property type="entry name" value="Exopolyphosphatase. Domain 2"/>
    <property type="match status" value="1"/>
</dbReference>
<keyword evidence="3" id="KW-0378">Hydrolase</keyword>
<evidence type="ECO:0000256" key="6">
    <source>
        <dbReference type="ARBA" id="ARBA00031428"/>
    </source>
</evidence>
<evidence type="ECO:0000313" key="11">
    <source>
        <dbReference type="Proteomes" id="UP001642260"/>
    </source>
</evidence>
<comment type="catalytic activity">
    <reaction evidence="8">
        <text>a ribonucleoside 5'-triphosphate + 2 H2O = a ribonucleoside 5'-phosphate + 2 phosphate + 2 H(+)</text>
        <dbReference type="Rhea" id="RHEA:36795"/>
        <dbReference type="ChEBI" id="CHEBI:15377"/>
        <dbReference type="ChEBI" id="CHEBI:15378"/>
        <dbReference type="ChEBI" id="CHEBI:43474"/>
        <dbReference type="ChEBI" id="CHEBI:58043"/>
        <dbReference type="ChEBI" id="CHEBI:61557"/>
        <dbReference type="EC" id="3.6.1.5"/>
    </reaction>
</comment>
<keyword evidence="9" id="KW-0812">Transmembrane</keyword>
<dbReference type="PANTHER" id="PTHR11782:SF3">
    <property type="entry name" value="APYRASE 6-RELATED"/>
    <property type="match status" value="1"/>
</dbReference>
<comment type="caution">
    <text evidence="10">The sequence shown here is derived from an EMBL/GenBank/DDBJ whole genome shotgun (WGS) entry which is preliminary data.</text>
</comment>
<gene>
    <name evidence="10" type="ORF">ERUC_LOCUS40083</name>
</gene>
<dbReference type="Proteomes" id="UP001642260">
    <property type="component" value="Unassembled WGS sequence"/>
</dbReference>
<dbReference type="GO" id="GO:0004050">
    <property type="term" value="F:apyrase activity"/>
    <property type="evidence" value="ECO:0007669"/>
    <property type="project" value="UniProtKB-EC"/>
</dbReference>
<proteinExistence type="inferred from homology"/>
<evidence type="ECO:0000256" key="5">
    <source>
        <dbReference type="ARBA" id="ARBA00031370"/>
    </source>
</evidence>
<feature type="transmembrane region" description="Helical" evidence="9">
    <location>
        <begin position="104"/>
        <end position="122"/>
    </location>
</feature>
<dbReference type="InterPro" id="IPR000407">
    <property type="entry name" value="GDA1_CD39_NTPase"/>
</dbReference>
<evidence type="ECO:0000256" key="4">
    <source>
        <dbReference type="ARBA" id="ARBA00030084"/>
    </source>
</evidence>
<organism evidence="10 11">
    <name type="scientific">Eruca vesicaria subsp. sativa</name>
    <name type="common">Garden rocket</name>
    <name type="synonym">Eruca sativa</name>
    <dbReference type="NCBI Taxonomy" id="29727"/>
    <lineage>
        <taxon>Eukaryota</taxon>
        <taxon>Viridiplantae</taxon>
        <taxon>Streptophyta</taxon>
        <taxon>Embryophyta</taxon>
        <taxon>Tracheophyta</taxon>
        <taxon>Spermatophyta</taxon>
        <taxon>Magnoliopsida</taxon>
        <taxon>eudicotyledons</taxon>
        <taxon>Gunneridae</taxon>
        <taxon>Pentapetalae</taxon>
        <taxon>rosids</taxon>
        <taxon>malvids</taxon>
        <taxon>Brassicales</taxon>
        <taxon>Brassicaceae</taxon>
        <taxon>Brassiceae</taxon>
        <taxon>Eruca</taxon>
    </lineage>
</organism>
<reference evidence="10 11" key="1">
    <citation type="submission" date="2022-03" db="EMBL/GenBank/DDBJ databases">
        <authorList>
            <person name="Macdonald S."/>
            <person name="Ahmed S."/>
            <person name="Newling K."/>
        </authorList>
    </citation>
    <scope>NUCLEOTIDE SEQUENCE [LARGE SCALE GENOMIC DNA]</scope>
</reference>
<evidence type="ECO:0000313" key="10">
    <source>
        <dbReference type="EMBL" id="CAH8387600.1"/>
    </source>
</evidence>
<evidence type="ECO:0000256" key="9">
    <source>
        <dbReference type="SAM" id="Phobius"/>
    </source>
</evidence>
<dbReference type="EMBL" id="CAKOAT010752931">
    <property type="protein sequence ID" value="CAH8387600.1"/>
    <property type="molecule type" value="Genomic_DNA"/>
</dbReference>
<evidence type="ECO:0000256" key="8">
    <source>
        <dbReference type="ARBA" id="ARBA00049175"/>
    </source>
</evidence>
<comment type="similarity">
    <text evidence="1">Belongs to the GDA1/CD39 NTPase family.</text>
</comment>
<keyword evidence="11" id="KW-1185">Reference proteome</keyword>
<dbReference type="Pfam" id="PF01150">
    <property type="entry name" value="GDA1_CD39"/>
    <property type="match status" value="1"/>
</dbReference>
<name>A0ABC8LW06_ERUVS</name>
<protein>
    <recommendedName>
        <fullName evidence="2">apyrase</fullName>
        <ecNumber evidence="2">3.6.1.5</ecNumber>
    </recommendedName>
    <alternativeName>
        <fullName evidence="6">ATP-diphosphatase</fullName>
    </alternativeName>
    <alternativeName>
        <fullName evidence="7">ATP-diphosphohydrolase</fullName>
    </alternativeName>
    <alternativeName>
        <fullName evidence="4">Adenosine diphosphatase</fullName>
    </alternativeName>
    <alternativeName>
        <fullName evidence="5">NTPDase</fullName>
    </alternativeName>
</protein>
<keyword evidence="9" id="KW-1133">Transmembrane helix</keyword>
<dbReference type="AlphaFoldDB" id="A0ABC8LW06"/>
<dbReference type="EC" id="3.6.1.5" evidence="2"/>
<evidence type="ECO:0000256" key="3">
    <source>
        <dbReference type="ARBA" id="ARBA00022801"/>
    </source>
</evidence>
<sequence length="147" mass="16856">MITAGERFCGEYWSKLRVKDPSLEEEDLLRYCFSSAYIVSLLHDTLGVPLDDERVGFANQAGDDIPLDWALGAFILQTEASISQHASSSHLHWFYALFGHDSRTLLYFIGVPIIMTVLVCLISKWRKPQLKTIYDLEKGRYIVSRLR</sequence>